<dbReference type="Pfam" id="PF00293">
    <property type="entry name" value="NUDIX"/>
    <property type="match status" value="1"/>
</dbReference>
<dbReference type="RefSeq" id="WP_390261687.1">
    <property type="nucleotide sequence ID" value="NZ_JBHUGH010000009.1"/>
</dbReference>
<dbReference type="PANTHER" id="PTHR43046">
    <property type="entry name" value="GDP-MANNOSE MANNOSYL HYDROLASE"/>
    <property type="match status" value="1"/>
</dbReference>
<dbReference type="InterPro" id="IPR015797">
    <property type="entry name" value="NUDIX_hydrolase-like_dom_sf"/>
</dbReference>
<proteinExistence type="predicted"/>
<reference evidence="5" key="1">
    <citation type="journal article" date="2019" name="Int. J. Syst. Evol. Microbiol.">
        <title>The Global Catalogue of Microorganisms (GCM) 10K type strain sequencing project: providing services to taxonomists for standard genome sequencing and annotation.</title>
        <authorList>
            <consortium name="The Broad Institute Genomics Platform"/>
            <consortium name="The Broad Institute Genome Sequencing Center for Infectious Disease"/>
            <person name="Wu L."/>
            <person name="Ma J."/>
        </authorList>
    </citation>
    <scope>NUCLEOTIDE SEQUENCE [LARGE SCALE GENOMIC DNA]</scope>
    <source>
        <strain evidence="5">CGMCC 4.7242</strain>
    </source>
</reference>
<evidence type="ECO:0000256" key="2">
    <source>
        <dbReference type="ARBA" id="ARBA00022801"/>
    </source>
</evidence>
<dbReference type="SUPFAM" id="SSF55811">
    <property type="entry name" value="Nudix"/>
    <property type="match status" value="1"/>
</dbReference>
<evidence type="ECO:0000313" key="5">
    <source>
        <dbReference type="Proteomes" id="UP001597353"/>
    </source>
</evidence>
<dbReference type="Proteomes" id="UP001597353">
    <property type="component" value="Unassembled WGS sequence"/>
</dbReference>
<protein>
    <submittedName>
        <fullName evidence="4">NUDIX domain-containing protein</fullName>
    </submittedName>
</protein>
<keyword evidence="5" id="KW-1185">Reference proteome</keyword>
<organism evidence="4 5">
    <name type="scientific">Halodurantibacterium flavum</name>
    <dbReference type="NCBI Taxonomy" id="1382802"/>
    <lineage>
        <taxon>Bacteria</taxon>
        <taxon>Pseudomonadati</taxon>
        <taxon>Pseudomonadota</taxon>
        <taxon>Alphaproteobacteria</taxon>
        <taxon>Rhodobacterales</taxon>
        <taxon>Paracoccaceae</taxon>
        <taxon>Halodurantibacterium</taxon>
    </lineage>
</organism>
<name>A0ABW4S6W8_9RHOB</name>
<dbReference type="InterPro" id="IPR000086">
    <property type="entry name" value="NUDIX_hydrolase_dom"/>
</dbReference>
<dbReference type="PROSITE" id="PS51462">
    <property type="entry name" value="NUDIX"/>
    <property type="match status" value="1"/>
</dbReference>
<comment type="caution">
    <text evidence="4">The sequence shown here is derived from an EMBL/GenBank/DDBJ whole genome shotgun (WGS) entry which is preliminary data.</text>
</comment>
<evidence type="ECO:0000313" key="4">
    <source>
        <dbReference type="EMBL" id="MFD1912843.1"/>
    </source>
</evidence>
<comment type="cofactor">
    <cofactor evidence="1">
        <name>Mg(2+)</name>
        <dbReference type="ChEBI" id="CHEBI:18420"/>
    </cofactor>
</comment>
<feature type="domain" description="Nudix hydrolase" evidence="3">
    <location>
        <begin position="2"/>
        <end position="137"/>
    </location>
</feature>
<evidence type="ECO:0000259" key="3">
    <source>
        <dbReference type="PROSITE" id="PS51462"/>
    </source>
</evidence>
<dbReference type="Gene3D" id="3.90.79.10">
    <property type="entry name" value="Nucleoside Triphosphate Pyrophosphohydrolase"/>
    <property type="match status" value="1"/>
</dbReference>
<accession>A0ABW4S6W8</accession>
<sequence>MTPRLAVRALILHENRLLLVNAWPGGISDLWCAPGGGVERHQSLPDNLRREVHEETGLIVEVGAPCLVNEFHEPARDFHQVDIYFRCTITSGTSGRIDAGWRDPEGVVTERRFFSRAELAGIRYKPDSLPQAAWGSRTLYDPLEPILR</sequence>
<evidence type="ECO:0000256" key="1">
    <source>
        <dbReference type="ARBA" id="ARBA00001946"/>
    </source>
</evidence>
<keyword evidence="2" id="KW-0378">Hydrolase</keyword>
<gene>
    <name evidence="4" type="ORF">ACFSGJ_11545</name>
</gene>
<dbReference type="EMBL" id="JBHUGH010000009">
    <property type="protein sequence ID" value="MFD1912843.1"/>
    <property type="molecule type" value="Genomic_DNA"/>
</dbReference>
<dbReference type="PANTHER" id="PTHR43046:SF16">
    <property type="entry name" value="ADP-RIBOSE PYROPHOSPHATASE YJHB-RELATED"/>
    <property type="match status" value="1"/>
</dbReference>